<dbReference type="PANTHER" id="PTHR44943">
    <property type="entry name" value="CELLULOSE SYNTHASE OPERON PROTEIN C"/>
    <property type="match status" value="1"/>
</dbReference>
<keyword evidence="1" id="KW-0677">Repeat</keyword>
<dbReference type="EMBL" id="QOQW01000019">
    <property type="protein sequence ID" value="RCK78744.1"/>
    <property type="molecule type" value="Genomic_DNA"/>
</dbReference>
<organism evidence="5 6">
    <name type="scientific">Candidatus Ozemobacter sibiricus</name>
    <dbReference type="NCBI Taxonomy" id="2268124"/>
    <lineage>
        <taxon>Bacteria</taxon>
        <taxon>Candidatus Ozemobacteria</taxon>
        <taxon>Candidatus Ozemobacterales</taxon>
        <taxon>Candidatus Ozemobacteraceae</taxon>
        <taxon>Candidatus Ozemobacter</taxon>
    </lineage>
</organism>
<dbReference type="InterPro" id="IPR019734">
    <property type="entry name" value="TPR_rpt"/>
</dbReference>
<feature type="compositionally biased region" description="Basic and acidic residues" evidence="4">
    <location>
        <begin position="414"/>
        <end position="439"/>
    </location>
</feature>
<reference evidence="5 6" key="1">
    <citation type="submission" date="2018-05" db="EMBL/GenBank/DDBJ databases">
        <title>A metagenomic window into the 2 km-deep terrestrial subsurface aquifer revealed taxonomically and functionally diverse microbial community comprising novel uncultured bacterial lineages.</title>
        <authorList>
            <person name="Kadnikov V.V."/>
            <person name="Mardanov A.V."/>
            <person name="Beletsky A.V."/>
            <person name="Banks D."/>
            <person name="Pimenov N.V."/>
            <person name="Frank Y.A."/>
            <person name="Karnachuk O.V."/>
            <person name="Ravin N.V."/>
        </authorList>
    </citation>
    <scope>NUCLEOTIDE SEQUENCE [LARGE SCALE GENOMIC DNA]</scope>
    <source>
        <strain evidence="5">BY5</strain>
    </source>
</reference>
<dbReference type="AlphaFoldDB" id="A0A367ZKX4"/>
<evidence type="ECO:0000256" key="1">
    <source>
        <dbReference type="ARBA" id="ARBA00022737"/>
    </source>
</evidence>
<accession>A0A367ZKX4</accession>
<name>A0A367ZKX4_9BACT</name>
<evidence type="ECO:0000256" key="2">
    <source>
        <dbReference type="ARBA" id="ARBA00022803"/>
    </source>
</evidence>
<dbReference type="Pfam" id="PF13432">
    <property type="entry name" value="TPR_16"/>
    <property type="match status" value="1"/>
</dbReference>
<dbReference type="Pfam" id="PF14559">
    <property type="entry name" value="TPR_19"/>
    <property type="match status" value="1"/>
</dbReference>
<dbReference type="SMART" id="SM00028">
    <property type="entry name" value="TPR"/>
    <property type="match status" value="4"/>
</dbReference>
<dbReference type="InterPro" id="IPR051685">
    <property type="entry name" value="Ycf3/AcsC/BcsC/TPR_MFPF"/>
</dbReference>
<keyword evidence="2" id="KW-0802">TPR repeat</keyword>
<dbReference type="Proteomes" id="UP000252355">
    <property type="component" value="Unassembled WGS sequence"/>
</dbReference>
<dbReference type="Gene3D" id="1.25.40.10">
    <property type="entry name" value="Tetratricopeptide repeat domain"/>
    <property type="match status" value="2"/>
</dbReference>
<evidence type="ECO:0000256" key="3">
    <source>
        <dbReference type="SAM" id="Coils"/>
    </source>
</evidence>
<dbReference type="InterPro" id="IPR011990">
    <property type="entry name" value="TPR-like_helical_dom_sf"/>
</dbReference>
<evidence type="ECO:0000256" key="4">
    <source>
        <dbReference type="SAM" id="MobiDB-lite"/>
    </source>
</evidence>
<protein>
    <recommendedName>
        <fullName evidence="7">Tetratricopeptide repeat protein</fullName>
    </recommendedName>
</protein>
<dbReference type="PANTHER" id="PTHR44943:SF8">
    <property type="entry name" value="TPR REPEAT-CONTAINING PROTEIN MJ0263"/>
    <property type="match status" value="1"/>
</dbReference>
<dbReference type="SUPFAM" id="SSF48452">
    <property type="entry name" value="TPR-like"/>
    <property type="match status" value="1"/>
</dbReference>
<feature type="compositionally biased region" description="Low complexity" evidence="4">
    <location>
        <begin position="297"/>
        <end position="309"/>
    </location>
</feature>
<feature type="region of interest" description="Disordered" evidence="4">
    <location>
        <begin position="411"/>
        <end position="439"/>
    </location>
</feature>
<feature type="coiled-coil region" evidence="3">
    <location>
        <begin position="219"/>
        <end position="267"/>
    </location>
</feature>
<dbReference type="SUPFAM" id="SSF81901">
    <property type="entry name" value="HCP-like"/>
    <property type="match status" value="1"/>
</dbReference>
<evidence type="ECO:0008006" key="7">
    <source>
        <dbReference type="Google" id="ProtNLM"/>
    </source>
</evidence>
<evidence type="ECO:0000313" key="5">
    <source>
        <dbReference type="EMBL" id="RCK78744.1"/>
    </source>
</evidence>
<gene>
    <name evidence="5" type="ORF">OZSIB_1097</name>
</gene>
<evidence type="ECO:0000313" key="6">
    <source>
        <dbReference type="Proteomes" id="UP000252355"/>
    </source>
</evidence>
<proteinExistence type="predicted"/>
<sequence length="439" mass="48223">MNGQERGSQNRWWPWHGQAWRLGGLRRAGVVVLLVVGCLPSLAAAEETPRAALRKAQSLYAQKKYAEAVEILEDGVKRFPDFHPLWALYGFALLEIEEPEEAQAAFRQALATGRELPPLVRLLLEARLAEAEKRVADGGPELAARREAERKQMARSLFLRALRERGEGKREAALETFVACVELDASYLSNDYGFIGEGLAFYGPRARRGPREAFFHAVYQRLYGNLEEARRLLQAVVDQAAAPPDLRERARRHLAEIKEALARIAEAAQPVPAPMASPTAKPVTLTASTARAVAAVADVPGSEPSRTSSEPPPPAAEPTAADRVAAAEVAEILAQARALRASRPVAAINLYAAAMRKQPDPQALLELGDLYLEEDPKGNLAEAVQTFQKITTRYPDSAQARQAKARLLSLQPPTDERARQVEEHFQQVGTDHLDQEAPE</sequence>
<comment type="caution">
    <text evidence="5">The sequence shown here is derived from an EMBL/GenBank/DDBJ whole genome shotgun (WGS) entry which is preliminary data.</text>
</comment>
<keyword evidence="3" id="KW-0175">Coiled coil</keyword>
<feature type="region of interest" description="Disordered" evidence="4">
    <location>
        <begin position="297"/>
        <end position="322"/>
    </location>
</feature>